<dbReference type="InterPro" id="IPR051312">
    <property type="entry name" value="Diverse_Substr_Oxidored"/>
</dbReference>
<dbReference type="OrthoDB" id="9774454at2"/>
<dbReference type="InterPro" id="IPR016167">
    <property type="entry name" value="FAD-bd_PCMH_sub1"/>
</dbReference>
<name>A0A1Y0IM38_9BACL</name>
<dbReference type="RefSeq" id="WP_087456946.1">
    <property type="nucleotide sequence ID" value="NZ_CP021434.1"/>
</dbReference>
<keyword evidence="1" id="KW-0285">Flavoprotein</keyword>
<dbReference type="Gene3D" id="3.30.390.50">
    <property type="entry name" value="CO dehydrogenase flavoprotein, C-terminal domain"/>
    <property type="match status" value="1"/>
</dbReference>
<dbReference type="SMART" id="SM01092">
    <property type="entry name" value="CO_deh_flav_C"/>
    <property type="match status" value="1"/>
</dbReference>
<evidence type="ECO:0000256" key="1">
    <source>
        <dbReference type="ARBA" id="ARBA00022630"/>
    </source>
</evidence>
<evidence type="ECO:0000259" key="4">
    <source>
        <dbReference type="PROSITE" id="PS51387"/>
    </source>
</evidence>
<dbReference type="SUPFAM" id="SSF56176">
    <property type="entry name" value="FAD-binding/transporter-associated domain-like"/>
    <property type="match status" value="1"/>
</dbReference>
<evidence type="ECO:0000256" key="2">
    <source>
        <dbReference type="ARBA" id="ARBA00022827"/>
    </source>
</evidence>
<gene>
    <name evidence="5" type="ORF">CBW65_11510</name>
</gene>
<evidence type="ECO:0000313" key="6">
    <source>
        <dbReference type="Proteomes" id="UP000195437"/>
    </source>
</evidence>
<organism evidence="5 6">
    <name type="scientific">Tumebacillus avium</name>
    <dbReference type="NCBI Taxonomy" id="1903704"/>
    <lineage>
        <taxon>Bacteria</taxon>
        <taxon>Bacillati</taxon>
        <taxon>Bacillota</taxon>
        <taxon>Bacilli</taxon>
        <taxon>Bacillales</taxon>
        <taxon>Alicyclobacillaceae</taxon>
        <taxon>Tumebacillus</taxon>
    </lineage>
</organism>
<evidence type="ECO:0000313" key="5">
    <source>
        <dbReference type="EMBL" id="ARU61567.1"/>
    </source>
</evidence>
<dbReference type="GO" id="GO:0016491">
    <property type="term" value="F:oxidoreductase activity"/>
    <property type="evidence" value="ECO:0007669"/>
    <property type="project" value="UniProtKB-KW"/>
</dbReference>
<keyword evidence="6" id="KW-1185">Reference proteome</keyword>
<proteinExistence type="predicted"/>
<keyword evidence="3" id="KW-0560">Oxidoreductase</keyword>
<reference evidence="6" key="1">
    <citation type="submission" date="2017-05" db="EMBL/GenBank/DDBJ databases">
        <authorList>
            <person name="Sung H."/>
        </authorList>
    </citation>
    <scope>NUCLEOTIDE SEQUENCE [LARGE SCALE GENOMIC DNA]</scope>
    <source>
        <strain evidence="6">AR23208</strain>
    </source>
</reference>
<sequence>MISFDFDYYRPESVRDAVLLYQKLASEGKQPLYYAGGTEIISMARIGQLRMGAVIDLKGIAELNESRFSGDVLVIGANVTLTRLAEENLFPLLGDTARRVADHTNRNKITVGGNICGRIKYREAVLPFLLTDSQAVLVGPSGQRQVPIGELFNGKLNLLPGELLVRLLTSRRDVELPYVTMKKTKLEEIDYPLVRLAAVQTGSWIRIAFSGVSETPLRPLQVEAMLNNTALPLEVRIENAIRQWPAPMLNDILGSAEYRAFVLRHALQDTWAALEGGSV</sequence>
<dbReference type="Pfam" id="PF00941">
    <property type="entry name" value="FAD_binding_5"/>
    <property type="match status" value="1"/>
</dbReference>
<accession>A0A1Y0IM38</accession>
<protein>
    <submittedName>
        <fullName evidence="5">Xanthine dehydrogenase</fullName>
    </submittedName>
</protein>
<dbReference type="InterPro" id="IPR005107">
    <property type="entry name" value="CO_DH_flav_C"/>
</dbReference>
<dbReference type="Gene3D" id="3.30.465.10">
    <property type="match status" value="1"/>
</dbReference>
<dbReference type="InterPro" id="IPR016166">
    <property type="entry name" value="FAD-bd_PCMH"/>
</dbReference>
<dbReference type="KEGG" id="tum:CBW65_11510"/>
<evidence type="ECO:0000256" key="3">
    <source>
        <dbReference type="ARBA" id="ARBA00023002"/>
    </source>
</evidence>
<dbReference type="AlphaFoldDB" id="A0A1Y0IM38"/>
<dbReference type="PANTHER" id="PTHR42659">
    <property type="entry name" value="XANTHINE DEHYDROGENASE SUBUNIT C-RELATED"/>
    <property type="match status" value="1"/>
</dbReference>
<dbReference type="InterPro" id="IPR036318">
    <property type="entry name" value="FAD-bd_PCMH-like_sf"/>
</dbReference>
<dbReference type="GO" id="GO:0071949">
    <property type="term" value="F:FAD binding"/>
    <property type="evidence" value="ECO:0007669"/>
    <property type="project" value="InterPro"/>
</dbReference>
<dbReference type="InterPro" id="IPR002346">
    <property type="entry name" value="Mopterin_DH_FAD-bd"/>
</dbReference>
<dbReference type="EMBL" id="CP021434">
    <property type="protein sequence ID" value="ARU61567.1"/>
    <property type="molecule type" value="Genomic_DNA"/>
</dbReference>
<dbReference type="Gene3D" id="3.30.43.10">
    <property type="entry name" value="Uridine Diphospho-n-acetylenolpyruvylglucosamine Reductase, domain 2"/>
    <property type="match status" value="1"/>
</dbReference>
<dbReference type="InterPro" id="IPR036683">
    <property type="entry name" value="CO_DH_flav_C_dom_sf"/>
</dbReference>
<dbReference type="Proteomes" id="UP000195437">
    <property type="component" value="Chromosome"/>
</dbReference>
<dbReference type="PANTHER" id="PTHR42659:SF2">
    <property type="entry name" value="XANTHINE DEHYDROGENASE SUBUNIT C-RELATED"/>
    <property type="match status" value="1"/>
</dbReference>
<keyword evidence="2" id="KW-0274">FAD</keyword>
<dbReference type="SUPFAM" id="SSF55447">
    <property type="entry name" value="CO dehydrogenase flavoprotein C-terminal domain-like"/>
    <property type="match status" value="1"/>
</dbReference>
<dbReference type="PROSITE" id="PS51387">
    <property type="entry name" value="FAD_PCMH"/>
    <property type="match status" value="1"/>
</dbReference>
<feature type="domain" description="FAD-binding PCMH-type" evidence="4">
    <location>
        <begin position="1"/>
        <end position="172"/>
    </location>
</feature>
<dbReference type="InterPro" id="IPR016169">
    <property type="entry name" value="FAD-bd_PCMH_sub2"/>
</dbReference>